<comment type="caution">
    <text evidence="8">The sequence shown here is derived from an EMBL/GenBank/DDBJ whole genome shotgun (WGS) entry which is preliminary data.</text>
</comment>
<evidence type="ECO:0000256" key="3">
    <source>
        <dbReference type="ARBA" id="ARBA00022475"/>
    </source>
</evidence>
<evidence type="ECO:0000256" key="5">
    <source>
        <dbReference type="ARBA" id="ARBA00022989"/>
    </source>
</evidence>
<gene>
    <name evidence="8" type="ORF">J2S08_003182</name>
</gene>
<name>A0ABT9WW21_9BACI</name>
<dbReference type="SUPFAM" id="SSF103473">
    <property type="entry name" value="MFS general substrate transporter"/>
    <property type="match status" value="1"/>
</dbReference>
<keyword evidence="2" id="KW-0813">Transport</keyword>
<feature type="transmembrane region" description="Helical" evidence="7">
    <location>
        <begin position="357"/>
        <end position="377"/>
    </location>
</feature>
<protein>
    <submittedName>
        <fullName evidence="8">MFS family permease</fullName>
    </submittedName>
</protein>
<evidence type="ECO:0000313" key="8">
    <source>
        <dbReference type="EMBL" id="MDQ0177303.1"/>
    </source>
</evidence>
<organism evidence="8 9">
    <name type="scientific">Bacillus chungangensis</name>
    <dbReference type="NCBI Taxonomy" id="587633"/>
    <lineage>
        <taxon>Bacteria</taxon>
        <taxon>Bacillati</taxon>
        <taxon>Bacillota</taxon>
        <taxon>Bacilli</taxon>
        <taxon>Bacillales</taxon>
        <taxon>Bacillaceae</taxon>
        <taxon>Bacillus</taxon>
    </lineage>
</organism>
<proteinExistence type="predicted"/>
<evidence type="ECO:0000256" key="7">
    <source>
        <dbReference type="SAM" id="Phobius"/>
    </source>
</evidence>
<evidence type="ECO:0000313" key="9">
    <source>
        <dbReference type="Proteomes" id="UP001223586"/>
    </source>
</evidence>
<feature type="transmembrane region" description="Helical" evidence="7">
    <location>
        <begin position="264"/>
        <end position="282"/>
    </location>
</feature>
<dbReference type="PANTHER" id="PTHR23513">
    <property type="entry name" value="INTEGRAL MEMBRANE EFFLUX PROTEIN-RELATED"/>
    <property type="match status" value="1"/>
</dbReference>
<evidence type="ECO:0000256" key="6">
    <source>
        <dbReference type="ARBA" id="ARBA00023136"/>
    </source>
</evidence>
<feature type="transmembrane region" description="Helical" evidence="7">
    <location>
        <begin position="67"/>
        <end position="100"/>
    </location>
</feature>
<accession>A0ABT9WW21</accession>
<feature type="transmembrane region" description="Helical" evidence="7">
    <location>
        <begin position="288"/>
        <end position="313"/>
    </location>
</feature>
<dbReference type="Gene3D" id="1.20.1250.20">
    <property type="entry name" value="MFS general substrate transporter like domains"/>
    <property type="match status" value="1"/>
</dbReference>
<dbReference type="InterPro" id="IPR010290">
    <property type="entry name" value="TM_effector"/>
</dbReference>
<dbReference type="InterPro" id="IPR036259">
    <property type="entry name" value="MFS_trans_sf"/>
</dbReference>
<keyword evidence="9" id="KW-1185">Reference proteome</keyword>
<keyword evidence="5 7" id="KW-1133">Transmembrane helix</keyword>
<dbReference type="Pfam" id="PF05977">
    <property type="entry name" value="MFS_3"/>
    <property type="match status" value="1"/>
</dbReference>
<keyword evidence="6 7" id="KW-0472">Membrane</keyword>
<reference evidence="8 9" key="1">
    <citation type="submission" date="2023-07" db="EMBL/GenBank/DDBJ databases">
        <title>Genomic Encyclopedia of Type Strains, Phase IV (KMG-IV): sequencing the most valuable type-strain genomes for metagenomic binning, comparative biology and taxonomic classification.</title>
        <authorList>
            <person name="Goeker M."/>
        </authorList>
    </citation>
    <scope>NUCLEOTIDE SEQUENCE [LARGE SCALE GENOMIC DNA]</scope>
    <source>
        <strain evidence="8 9">DSM 23837</strain>
    </source>
</reference>
<feature type="transmembrane region" description="Helical" evidence="7">
    <location>
        <begin position="238"/>
        <end position="257"/>
    </location>
</feature>
<dbReference type="CDD" id="cd06173">
    <property type="entry name" value="MFS_MefA_like"/>
    <property type="match status" value="1"/>
</dbReference>
<evidence type="ECO:0000256" key="4">
    <source>
        <dbReference type="ARBA" id="ARBA00022692"/>
    </source>
</evidence>
<keyword evidence="4 7" id="KW-0812">Transmembrane</keyword>
<dbReference type="PANTHER" id="PTHR23513:SF6">
    <property type="entry name" value="MAJOR FACILITATOR SUPERFAMILY ASSOCIATED DOMAIN-CONTAINING PROTEIN"/>
    <property type="match status" value="1"/>
</dbReference>
<comment type="subcellular location">
    <subcellularLocation>
        <location evidence="1">Cell membrane</location>
        <topology evidence="1">Multi-pass membrane protein</topology>
    </subcellularLocation>
</comment>
<feature type="transmembrane region" description="Helical" evidence="7">
    <location>
        <begin position="325"/>
        <end position="351"/>
    </location>
</feature>
<dbReference type="EMBL" id="JAUSTT010000021">
    <property type="protein sequence ID" value="MDQ0177303.1"/>
    <property type="molecule type" value="Genomic_DNA"/>
</dbReference>
<dbReference type="Proteomes" id="UP001223586">
    <property type="component" value="Unassembled WGS sequence"/>
</dbReference>
<evidence type="ECO:0000256" key="2">
    <source>
        <dbReference type="ARBA" id="ARBA00022448"/>
    </source>
</evidence>
<keyword evidence="3" id="KW-1003">Cell membrane</keyword>
<feature type="transmembrane region" description="Helical" evidence="7">
    <location>
        <begin position="37"/>
        <end position="55"/>
    </location>
</feature>
<feature type="transmembrane region" description="Helical" evidence="7">
    <location>
        <begin position="142"/>
        <end position="167"/>
    </location>
</feature>
<evidence type="ECO:0000256" key="1">
    <source>
        <dbReference type="ARBA" id="ARBA00004651"/>
    </source>
</evidence>
<sequence>MGTGLGGSLYFIALSWIIWDITNSTAQSGIFAIMYDIPQLLLGLWIGVIISRYNLRRLLVISDSIRAGLVLTVMTLYLFDLLTVNIIFLCIFLEGILVVFNRPATNAIIPQIVNKNELETANATTQMSNRIVNTAGYGLGGLLIAGVGAFFNILVNAFSLLLSAFLISRLKNIKNPFEGKDKSNIKDDFKEGFRYLKKTPALIIIFSIGILMNVGGAPITVLGPAYAENILGAGSGGYGLIQGSWFVGIALGALYIGSKKINSLWKMLALGFFTQGIAQVFFGLSSSIYLSMFFIIIHGVAMSIANIPLFSFVQRTVPSKQLPHVFSILGTLVSMVNPLAFGASGVLAEFIGVRQTYIIGGMLPLIATLLIVLPSWLKNANQE</sequence>
<feature type="transmembrane region" description="Helical" evidence="7">
    <location>
        <begin position="201"/>
        <end position="226"/>
    </location>
</feature>